<dbReference type="PANTHER" id="PTHR30399">
    <property type="entry name" value="UNCHARACTERIZED PROTEIN YGJP"/>
    <property type="match status" value="1"/>
</dbReference>
<evidence type="ECO:0000313" key="2">
    <source>
        <dbReference type="EMBL" id="SEP33124.1"/>
    </source>
</evidence>
<gene>
    <name evidence="2" type="ORF">SAMN04490178_11920</name>
</gene>
<dbReference type="RefSeq" id="WP_091748915.1">
    <property type="nucleotide sequence ID" value="NZ_FODY01000019.1"/>
</dbReference>
<dbReference type="Pfam" id="PF01863">
    <property type="entry name" value="YgjP-like"/>
    <property type="match status" value="1"/>
</dbReference>
<name>A0A1H8WZP9_9FIRM</name>
<dbReference type="STRING" id="112903.SAMN04490178_11920"/>
<dbReference type="OrthoDB" id="9811177at2"/>
<keyword evidence="3" id="KW-1185">Reference proteome</keyword>
<protein>
    <recommendedName>
        <fullName evidence="1">YgjP-like metallopeptidase domain-containing protein</fullName>
    </recommendedName>
</protein>
<dbReference type="EMBL" id="FODY01000019">
    <property type="protein sequence ID" value="SEP33124.1"/>
    <property type="molecule type" value="Genomic_DNA"/>
</dbReference>
<dbReference type="PANTHER" id="PTHR30399:SF1">
    <property type="entry name" value="UTP PYROPHOSPHATASE"/>
    <property type="match status" value="1"/>
</dbReference>
<evidence type="ECO:0000259" key="1">
    <source>
        <dbReference type="Pfam" id="PF01863"/>
    </source>
</evidence>
<dbReference type="InterPro" id="IPR053136">
    <property type="entry name" value="UTP_pyrophosphatase-like"/>
</dbReference>
<feature type="domain" description="YgjP-like metallopeptidase" evidence="1">
    <location>
        <begin position="23"/>
        <end position="232"/>
    </location>
</feature>
<dbReference type="InterPro" id="IPR002725">
    <property type="entry name" value="YgjP-like_metallopeptidase"/>
</dbReference>
<dbReference type="Gene3D" id="3.30.2010.10">
    <property type="entry name" value="Metalloproteases ('zincins'), catalytic domain"/>
    <property type="match status" value="1"/>
</dbReference>
<dbReference type="AlphaFoldDB" id="A0A1H8WZP9"/>
<reference evidence="2 3" key="1">
    <citation type="submission" date="2016-10" db="EMBL/GenBank/DDBJ databases">
        <authorList>
            <person name="de Groot N.N."/>
        </authorList>
    </citation>
    <scope>NUCLEOTIDE SEQUENCE [LARGE SCALE GENOMIC DNA]</scope>
    <source>
        <strain evidence="2 3">DSM 13305</strain>
    </source>
</reference>
<accession>A0A1H8WZP9</accession>
<dbReference type="CDD" id="cd07344">
    <property type="entry name" value="M48_yhfN_like"/>
    <property type="match status" value="1"/>
</dbReference>
<evidence type="ECO:0000313" key="3">
    <source>
        <dbReference type="Proteomes" id="UP000198847"/>
    </source>
</evidence>
<proteinExistence type="predicted"/>
<dbReference type="Proteomes" id="UP000198847">
    <property type="component" value="Unassembled WGS sequence"/>
</dbReference>
<sequence>MDKTITLEDRTFLCHITYQKKRKTVQLKLTNSNSLDIVAPLGCQLATIEKIVVQKSKWILSRIAQLTALSAIPVNQHIQNGAALLYQGEIFQLRFSYNNTILPVYISGQEIVIALPDQSVSPEYIATQLRKWYGHAAARQLAHRTSCWSAKLKVCPKRISIKDQKTRWGSCSSSGTVSYNWRIIMAPPSVMDYLVIHELCHFLEPNHSHKFWSLVEKFSPTYRQERNWLKKNGPLLSRIL</sequence>
<organism evidence="2 3">
    <name type="scientific">Propionispora vibrioides</name>
    <dbReference type="NCBI Taxonomy" id="112903"/>
    <lineage>
        <taxon>Bacteria</taxon>
        <taxon>Bacillati</taxon>
        <taxon>Bacillota</taxon>
        <taxon>Negativicutes</taxon>
        <taxon>Selenomonadales</taxon>
        <taxon>Sporomusaceae</taxon>
        <taxon>Propionispora</taxon>
    </lineage>
</organism>